<dbReference type="SFLD" id="SFLDG01063">
    <property type="entry name" value="activating_enzymes__group_1"/>
    <property type="match status" value="1"/>
</dbReference>
<evidence type="ECO:0000313" key="13">
    <source>
        <dbReference type="EMBL" id="RIA64845.1"/>
    </source>
</evidence>
<dbReference type="EMBL" id="QXEV01000034">
    <property type="protein sequence ID" value="RIA64845.1"/>
    <property type="molecule type" value="Genomic_DNA"/>
</dbReference>
<dbReference type="RefSeq" id="WP_119016900.1">
    <property type="nucleotide sequence ID" value="NZ_QXEV01000034.1"/>
</dbReference>
<dbReference type="Gene3D" id="3.20.20.70">
    <property type="entry name" value="Aldolase class I"/>
    <property type="match status" value="1"/>
</dbReference>
<evidence type="ECO:0000256" key="7">
    <source>
        <dbReference type="ARBA" id="ARBA00022723"/>
    </source>
</evidence>
<protein>
    <recommendedName>
        <fullName evidence="4 12">Anaerobic ribonucleoside-triphosphate reductase-activating protein</fullName>
        <ecNumber evidence="12">1.97.1.-</ecNumber>
    </recommendedName>
</protein>
<evidence type="ECO:0000256" key="12">
    <source>
        <dbReference type="PIRNR" id="PIRNR000368"/>
    </source>
</evidence>
<comment type="catalytic activity">
    <reaction evidence="11">
        <text>glycyl-[protein] + reduced [flavodoxin] + S-adenosyl-L-methionine = glycin-2-yl radical-[protein] + semiquinone [flavodoxin] + 5'-deoxyadenosine + L-methionine + H(+)</text>
        <dbReference type="Rhea" id="RHEA:61976"/>
        <dbReference type="Rhea" id="RHEA-COMP:10622"/>
        <dbReference type="Rhea" id="RHEA-COMP:14480"/>
        <dbReference type="Rhea" id="RHEA-COMP:15993"/>
        <dbReference type="Rhea" id="RHEA-COMP:15994"/>
        <dbReference type="ChEBI" id="CHEBI:15378"/>
        <dbReference type="ChEBI" id="CHEBI:17319"/>
        <dbReference type="ChEBI" id="CHEBI:29947"/>
        <dbReference type="ChEBI" id="CHEBI:32722"/>
        <dbReference type="ChEBI" id="CHEBI:57618"/>
        <dbReference type="ChEBI" id="CHEBI:57844"/>
        <dbReference type="ChEBI" id="CHEBI:59789"/>
        <dbReference type="ChEBI" id="CHEBI:140311"/>
    </reaction>
</comment>
<evidence type="ECO:0000256" key="6">
    <source>
        <dbReference type="ARBA" id="ARBA00022691"/>
    </source>
</evidence>
<dbReference type="PANTHER" id="PTHR30352">
    <property type="entry name" value="PYRUVATE FORMATE-LYASE-ACTIVATING ENZYME"/>
    <property type="match status" value="1"/>
</dbReference>
<dbReference type="SFLD" id="SFLDS00029">
    <property type="entry name" value="Radical_SAM"/>
    <property type="match status" value="1"/>
</dbReference>
<dbReference type="Proteomes" id="UP000266506">
    <property type="component" value="Unassembled WGS sequence"/>
</dbReference>
<keyword evidence="8 12" id="KW-0560">Oxidoreductase</keyword>
<comment type="caution">
    <text evidence="13">The sequence shown here is derived from an EMBL/GenBank/DDBJ whole genome shotgun (WGS) entry which is preliminary data.</text>
</comment>
<keyword evidence="5" id="KW-0004">4Fe-4S</keyword>
<dbReference type="GO" id="GO:0051539">
    <property type="term" value="F:4 iron, 4 sulfur cluster binding"/>
    <property type="evidence" value="ECO:0007669"/>
    <property type="project" value="UniProtKB-KW"/>
</dbReference>
<accession>A0A397QY52</accession>
<keyword evidence="9" id="KW-0408">Iron</keyword>
<dbReference type="GO" id="GO:0046872">
    <property type="term" value="F:metal ion binding"/>
    <property type="evidence" value="ECO:0007669"/>
    <property type="project" value="UniProtKB-KW"/>
</dbReference>
<evidence type="ECO:0000256" key="1">
    <source>
        <dbReference type="ARBA" id="ARBA00001966"/>
    </source>
</evidence>
<dbReference type="SFLD" id="SFLDF00299">
    <property type="entry name" value="anaerobic_ribonucleoside-triph"/>
    <property type="match status" value="1"/>
</dbReference>
<keyword evidence="6" id="KW-0949">S-adenosyl-L-methionine</keyword>
<dbReference type="SUPFAM" id="SSF102114">
    <property type="entry name" value="Radical SAM enzymes"/>
    <property type="match status" value="1"/>
</dbReference>
<comment type="function">
    <text evidence="2 12">Activation of anaerobic ribonucleoside-triphosphate reductase under anaerobic conditions by generation of an organic free radical, using S-adenosylmethionine and reduced flavodoxin as cosubstrates to produce 5'-deoxy-adenosine.</text>
</comment>
<evidence type="ECO:0000256" key="3">
    <source>
        <dbReference type="ARBA" id="ARBA00009777"/>
    </source>
</evidence>
<dbReference type="PANTHER" id="PTHR30352:SF2">
    <property type="entry name" value="ANAEROBIC RIBONUCLEOSIDE-TRIPHOSPHATE REDUCTASE-ACTIVATING PROTEIN"/>
    <property type="match status" value="1"/>
</dbReference>
<comment type="similarity">
    <text evidence="3 12">Belongs to the organic radical-activating enzymes family.</text>
</comment>
<name>A0A397QY52_9MOLU</name>
<evidence type="ECO:0000256" key="10">
    <source>
        <dbReference type="ARBA" id="ARBA00023014"/>
    </source>
</evidence>
<dbReference type="InterPro" id="IPR034457">
    <property type="entry name" value="Organic_radical-activating"/>
</dbReference>
<dbReference type="InterPro" id="IPR007197">
    <property type="entry name" value="rSAM"/>
</dbReference>
<dbReference type="SFLD" id="SFLDG01066">
    <property type="entry name" value="organic_radical-activating_enz"/>
    <property type="match status" value="1"/>
</dbReference>
<dbReference type="AlphaFoldDB" id="A0A397QY52"/>
<evidence type="ECO:0000256" key="8">
    <source>
        <dbReference type="ARBA" id="ARBA00023002"/>
    </source>
</evidence>
<keyword evidence="7" id="KW-0479">Metal-binding</keyword>
<dbReference type="NCBIfam" id="TIGR02491">
    <property type="entry name" value="NrdG"/>
    <property type="match status" value="1"/>
</dbReference>
<evidence type="ECO:0000256" key="5">
    <source>
        <dbReference type="ARBA" id="ARBA00022485"/>
    </source>
</evidence>
<dbReference type="InterPro" id="IPR013785">
    <property type="entry name" value="Aldolase_TIM"/>
</dbReference>
<evidence type="ECO:0000256" key="4">
    <source>
        <dbReference type="ARBA" id="ARBA00014281"/>
    </source>
</evidence>
<evidence type="ECO:0000256" key="11">
    <source>
        <dbReference type="ARBA" id="ARBA00047365"/>
    </source>
</evidence>
<dbReference type="Pfam" id="PF13353">
    <property type="entry name" value="Fer4_12"/>
    <property type="match status" value="1"/>
</dbReference>
<evidence type="ECO:0000313" key="14">
    <source>
        <dbReference type="Proteomes" id="UP000266506"/>
    </source>
</evidence>
<keyword evidence="10" id="KW-0411">Iron-sulfur</keyword>
<comment type="cofactor">
    <cofactor evidence="1">
        <name>[4Fe-4S] cluster</name>
        <dbReference type="ChEBI" id="CHEBI:49883"/>
    </cofactor>
</comment>
<dbReference type="GO" id="GO:0004748">
    <property type="term" value="F:ribonucleoside-diphosphate reductase activity, thioredoxin disulfide as acceptor"/>
    <property type="evidence" value="ECO:0007669"/>
    <property type="project" value="TreeGrafter"/>
</dbReference>
<evidence type="ECO:0000256" key="2">
    <source>
        <dbReference type="ARBA" id="ARBA00003852"/>
    </source>
</evidence>
<dbReference type="EC" id="1.97.1.-" evidence="12"/>
<dbReference type="InterPro" id="IPR001989">
    <property type="entry name" value="Radical_activat_CS"/>
</dbReference>
<dbReference type="OrthoDB" id="9782387at2"/>
<sequence length="163" mass="18700">MRFNKVRKMDISNGPGVRVAVFFQGCPFHCPGCFNQDTWDFDGGKDYTCDIENKILEFCGKEYINGLSILGGEPMAPANIDSTIHLAKRFKEMYPNKSLWCWSGYNFDEICNKDILKYADVIVDGRFDKSKRDPRLKYAGSTNQRAIDVKRTIQNGKITLYED</sequence>
<dbReference type="PROSITE" id="PS01087">
    <property type="entry name" value="RADICAL_ACTIVATING"/>
    <property type="match status" value="1"/>
</dbReference>
<organism evidence="13 14">
    <name type="scientific">Anaeroplasma bactoclasticum</name>
    <dbReference type="NCBI Taxonomy" id="2088"/>
    <lineage>
        <taxon>Bacteria</taxon>
        <taxon>Bacillati</taxon>
        <taxon>Mycoplasmatota</taxon>
        <taxon>Mollicutes</taxon>
        <taxon>Anaeroplasmatales</taxon>
        <taxon>Anaeroplasmataceae</taxon>
        <taxon>Anaeroplasma</taxon>
    </lineage>
</organism>
<proteinExistence type="inferred from homology"/>
<dbReference type="PIRSF" id="PIRSF000368">
    <property type="entry name" value="NrdG"/>
    <property type="match status" value="1"/>
</dbReference>
<reference evidence="13 14" key="1">
    <citation type="submission" date="2018-08" db="EMBL/GenBank/DDBJ databases">
        <title>Genomic Encyclopedia of Archaeal and Bacterial Type Strains, Phase II (KMG-II): from individual species to whole genera.</title>
        <authorList>
            <person name="Goeker M."/>
        </authorList>
    </citation>
    <scope>NUCLEOTIDE SEQUENCE [LARGE SCALE GENOMIC DNA]</scope>
    <source>
        <strain evidence="13 14">ATCC 27112</strain>
    </source>
</reference>
<dbReference type="InterPro" id="IPR012837">
    <property type="entry name" value="NrdG"/>
</dbReference>
<dbReference type="GO" id="GO:0043365">
    <property type="term" value="F:[formate-C-acetyltransferase]-activating enzyme activity"/>
    <property type="evidence" value="ECO:0007669"/>
    <property type="project" value="InterPro"/>
</dbReference>
<dbReference type="InterPro" id="IPR058240">
    <property type="entry name" value="rSAM_sf"/>
</dbReference>
<evidence type="ECO:0000256" key="9">
    <source>
        <dbReference type="ARBA" id="ARBA00023004"/>
    </source>
</evidence>
<dbReference type="InParanoid" id="A0A397QY52"/>
<gene>
    <name evidence="13" type="ORF">EI71_01834</name>
</gene>
<keyword evidence="14" id="KW-1185">Reference proteome</keyword>